<dbReference type="EMBL" id="SUNJ01004099">
    <property type="protein sequence ID" value="TPP64715.1"/>
    <property type="molecule type" value="Genomic_DNA"/>
</dbReference>
<protein>
    <submittedName>
        <fullName evidence="1">Uncharacterized protein</fullName>
    </submittedName>
</protein>
<reference evidence="1 2" key="1">
    <citation type="submission" date="2019-04" db="EMBL/GenBank/DDBJ databases">
        <title>Annotation for the trematode Fasciola gigantica.</title>
        <authorList>
            <person name="Choi Y.-J."/>
        </authorList>
    </citation>
    <scope>NUCLEOTIDE SEQUENCE [LARGE SCALE GENOMIC DNA]</scope>
    <source>
        <strain evidence="1">Uganda_cow_1</strain>
    </source>
</reference>
<evidence type="ECO:0000313" key="2">
    <source>
        <dbReference type="Proteomes" id="UP000316759"/>
    </source>
</evidence>
<name>A0A504YVV4_FASGI</name>
<accession>A0A504YVV4</accession>
<proteinExistence type="predicted"/>
<gene>
    <name evidence="1" type="ORF">FGIG_04266</name>
</gene>
<sequence>MSFYFTASSNGTSRFPNHMAFLTFPLKCLGLIQ</sequence>
<dbReference type="Proteomes" id="UP000316759">
    <property type="component" value="Unassembled WGS sequence"/>
</dbReference>
<comment type="caution">
    <text evidence="1">The sequence shown here is derived from an EMBL/GenBank/DDBJ whole genome shotgun (WGS) entry which is preliminary data.</text>
</comment>
<evidence type="ECO:0000313" key="1">
    <source>
        <dbReference type="EMBL" id="TPP64715.1"/>
    </source>
</evidence>
<organism evidence="1 2">
    <name type="scientific">Fasciola gigantica</name>
    <name type="common">Giant liver fluke</name>
    <dbReference type="NCBI Taxonomy" id="46835"/>
    <lineage>
        <taxon>Eukaryota</taxon>
        <taxon>Metazoa</taxon>
        <taxon>Spiralia</taxon>
        <taxon>Lophotrochozoa</taxon>
        <taxon>Platyhelminthes</taxon>
        <taxon>Trematoda</taxon>
        <taxon>Digenea</taxon>
        <taxon>Plagiorchiida</taxon>
        <taxon>Echinostomata</taxon>
        <taxon>Echinostomatoidea</taxon>
        <taxon>Fasciolidae</taxon>
        <taxon>Fasciola</taxon>
    </lineage>
</organism>
<dbReference type="AlphaFoldDB" id="A0A504YVV4"/>
<keyword evidence="2" id="KW-1185">Reference proteome</keyword>